<dbReference type="HOGENOM" id="CLU_031285_10_1_9"/>
<keyword evidence="3 4" id="KW-0732">Signal</keyword>
<dbReference type="OrthoDB" id="9808332at2"/>
<dbReference type="GO" id="GO:1901982">
    <property type="term" value="F:maltose binding"/>
    <property type="evidence" value="ECO:0007669"/>
    <property type="project" value="TreeGrafter"/>
</dbReference>
<name>A0A090YAV0_PAEMA</name>
<proteinExistence type="inferred from homology"/>
<dbReference type="Proteomes" id="UP000442469">
    <property type="component" value="Unassembled WGS sequence"/>
</dbReference>
<comment type="similarity">
    <text evidence="1">Belongs to the bacterial solute-binding protein 1 family.</text>
</comment>
<accession>A0A090YAV0</accession>
<dbReference type="PANTHER" id="PTHR30061">
    <property type="entry name" value="MALTOSE-BINDING PERIPLASMIC PROTEIN"/>
    <property type="match status" value="1"/>
</dbReference>
<evidence type="ECO:0000256" key="2">
    <source>
        <dbReference type="ARBA" id="ARBA00022448"/>
    </source>
</evidence>
<comment type="caution">
    <text evidence="5">The sequence shown here is derived from an EMBL/GenBank/DDBJ whole genome shotgun (WGS) entry which is preliminary data.</text>
</comment>
<dbReference type="EMBL" id="JMQA01000041">
    <property type="protein sequence ID" value="KFM95913.1"/>
    <property type="molecule type" value="Genomic_DNA"/>
</dbReference>
<dbReference type="AlphaFoldDB" id="A0A090YAV0"/>
<evidence type="ECO:0000313" key="6">
    <source>
        <dbReference type="EMBL" id="MUG23989.1"/>
    </source>
</evidence>
<sequence length="416" mass="46038">MWKKTATTILASSLVLAGILTGCGSNNNTASGGTKQVEISVWAMGDEAKALPQIAGDFMKENPDIKVNVQALPWSNAHDKLLTAVASKKGPDVIQMGTTWIPEFAGAGALLDLTSLVDQYPEFKEDQFFTGAVNTTKYDGKIVGIPWYTETRVLFYRTDLLKEAGYDQAPRTWEELRAAAKKLAERGQGKYGISIDMKEQSLAFMFARQNGSKLLDDQNKPLFNQPEFVEAVEYLDGFFKDGSAPVDAGLDAVQGLRGDGIVPMFISGPWNINLIQTQAPELEGKWAVAPLPAKKNNISALGGSDLSIFQYTKHPDEALKFIQYMSKPETQVKWMQLTKSLPTNVKAWEDPSLKDDPSYQALKQQLEHSEPMPLLTSWEQIAQTYLKSFERIVRGGADVQSEMDVFNAEAEKILNK</sequence>
<dbReference type="Gene3D" id="3.40.190.10">
    <property type="entry name" value="Periplasmic binding protein-like II"/>
    <property type="match status" value="2"/>
</dbReference>
<dbReference type="GO" id="GO:0042956">
    <property type="term" value="P:maltodextrin transmembrane transport"/>
    <property type="evidence" value="ECO:0007669"/>
    <property type="project" value="TreeGrafter"/>
</dbReference>
<dbReference type="PATRIC" id="fig|44252.3.peg.5154"/>
<dbReference type="GeneID" id="77007916"/>
<dbReference type="GO" id="GO:0055052">
    <property type="term" value="C:ATP-binding cassette (ABC) transporter complex, substrate-binding subunit-containing"/>
    <property type="evidence" value="ECO:0007669"/>
    <property type="project" value="TreeGrafter"/>
</dbReference>
<reference evidence="6 8" key="2">
    <citation type="submission" date="2019-11" db="EMBL/GenBank/DDBJ databases">
        <title>Draft genome sequences of five Paenibacillus species of dairy origin.</title>
        <authorList>
            <person name="Olajide A.M."/>
            <person name="Chen S."/>
            <person name="Lapointe G."/>
        </authorList>
    </citation>
    <scope>NUCLEOTIDE SEQUENCE [LARGE SCALE GENOMIC DNA]</scope>
    <source>
        <strain evidence="6 8">3CT49</strain>
    </source>
</reference>
<dbReference type="PANTHER" id="PTHR30061:SF50">
    <property type="entry name" value="MALTOSE_MALTODEXTRIN-BINDING PERIPLASMIC PROTEIN"/>
    <property type="match status" value="1"/>
</dbReference>
<reference evidence="5 7" key="1">
    <citation type="submission" date="2014-04" db="EMBL/GenBank/DDBJ databases">
        <authorList>
            <person name="Bishop-Lilly K.A."/>
            <person name="Broomall S.M."/>
            <person name="Chain P.S."/>
            <person name="Chertkov O."/>
            <person name="Coyne S.R."/>
            <person name="Daligault H.E."/>
            <person name="Davenport K.W."/>
            <person name="Erkkila T."/>
            <person name="Frey K.G."/>
            <person name="Gibbons H.S."/>
            <person name="Gu W."/>
            <person name="Jaissle J."/>
            <person name="Johnson S.L."/>
            <person name="Koroleva G.I."/>
            <person name="Ladner J.T."/>
            <person name="Lo C.-C."/>
            <person name="Minogue T.D."/>
            <person name="Munk C."/>
            <person name="Palacios G.F."/>
            <person name="Redden C.L."/>
            <person name="Rosenzweig C.N."/>
            <person name="Scholz M.B."/>
            <person name="Teshima H."/>
            <person name="Xu Y."/>
        </authorList>
    </citation>
    <scope>NUCLEOTIDE SEQUENCE [LARGE SCALE GENOMIC DNA]</scope>
    <source>
        <strain evidence="5 7">8244</strain>
    </source>
</reference>
<protein>
    <submittedName>
        <fullName evidence="5">Bacterial extracellular solute-binding family protein</fullName>
    </submittedName>
    <submittedName>
        <fullName evidence="6">Extracellular solute-binding protein</fullName>
    </submittedName>
</protein>
<feature type="signal peptide" evidence="4">
    <location>
        <begin position="1"/>
        <end position="17"/>
    </location>
</feature>
<keyword evidence="2" id="KW-0813">Transport</keyword>
<dbReference type="EMBL" id="WNZZ01000012">
    <property type="protein sequence ID" value="MUG23989.1"/>
    <property type="molecule type" value="Genomic_DNA"/>
</dbReference>
<dbReference type="GO" id="GO:0015768">
    <property type="term" value="P:maltose transport"/>
    <property type="evidence" value="ECO:0007669"/>
    <property type="project" value="TreeGrafter"/>
</dbReference>
<evidence type="ECO:0000313" key="8">
    <source>
        <dbReference type="Proteomes" id="UP000442469"/>
    </source>
</evidence>
<evidence type="ECO:0000313" key="7">
    <source>
        <dbReference type="Proteomes" id="UP000029278"/>
    </source>
</evidence>
<dbReference type="RefSeq" id="WP_036623901.1">
    <property type="nucleotide sequence ID" value="NZ_BGML01000008.1"/>
</dbReference>
<organism evidence="5 7">
    <name type="scientific">Paenibacillus macerans</name>
    <name type="common">Bacillus macerans</name>
    <dbReference type="NCBI Taxonomy" id="44252"/>
    <lineage>
        <taxon>Bacteria</taxon>
        <taxon>Bacillati</taxon>
        <taxon>Bacillota</taxon>
        <taxon>Bacilli</taxon>
        <taxon>Bacillales</taxon>
        <taxon>Paenibacillaceae</taxon>
        <taxon>Paenibacillus</taxon>
    </lineage>
</organism>
<evidence type="ECO:0000313" key="5">
    <source>
        <dbReference type="EMBL" id="KFM95913.1"/>
    </source>
</evidence>
<dbReference type="Pfam" id="PF01547">
    <property type="entry name" value="SBP_bac_1"/>
    <property type="match status" value="1"/>
</dbReference>
<keyword evidence="7" id="KW-1185">Reference proteome</keyword>
<evidence type="ECO:0000256" key="3">
    <source>
        <dbReference type="ARBA" id="ARBA00022729"/>
    </source>
</evidence>
<gene>
    <name evidence="5" type="ORF">DJ90_2272</name>
    <name evidence="6" type="ORF">GNQ08_16490</name>
</gene>
<dbReference type="CDD" id="cd14747">
    <property type="entry name" value="PBP2_MalE"/>
    <property type="match status" value="1"/>
</dbReference>
<evidence type="ECO:0000256" key="4">
    <source>
        <dbReference type="SAM" id="SignalP"/>
    </source>
</evidence>
<dbReference type="Proteomes" id="UP000029278">
    <property type="component" value="Unassembled WGS sequence"/>
</dbReference>
<dbReference type="InterPro" id="IPR006059">
    <property type="entry name" value="SBP"/>
</dbReference>
<feature type="chain" id="PRO_5038207297" evidence="4">
    <location>
        <begin position="18"/>
        <end position="416"/>
    </location>
</feature>
<dbReference type="SUPFAM" id="SSF53850">
    <property type="entry name" value="Periplasmic binding protein-like II"/>
    <property type="match status" value="1"/>
</dbReference>
<dbReference type="PROSITE" id="PS51257">
    <property type="entry name" value="PROKAR_LIPOPROTEIN"/>
    <property type="match status" value="1"/>
</dbReference>
<evidence type="ECO:0000256" key="1">
    <source>
        <dbReference type="ARBA" id="ARBA00008520"/>
    </source>
</evidence>
<dbReference type="STRING" id="44252.DJ90_2272"/>